<reference evidence="1 2" key="1">
    <citation type="submission" date="2018-06" db="EMBL/GenBank/DDBJ databases">
        <authorList>
            <consortium name="Pathogen Informatics"/>
            <person name="Doyle S."/>
        </authorList>
    </citation>
    <scope>NUCLEOTIDE SEQUENCE [LARGE SCALE GENOMIC DNA]</scope>
    <source>
        <strain evidence="1 2">NCTC11468</strain>
    </source>
</reference>
<sequence>MQVDEWVSVKTAGGSPRTGKILAAETFNEGIMYLVALEEYPRGIWFLMKTIQRKVFLFSRYRLLQVNYRCLRTGTGLHSVAGV</sequence>
<evidence type="ECO:0000313" key="1">
    <source>
        <dbReference type="EMBL" id="SQK75235.1"/>
    </source>
</evidence>
<gene>
    <name evidence="1" type="ORF">NCTC11468_02163</name>
</gene>
<protein>
    <submittedName>
        <fullName evidence="1">Dextransucrase DSRB</fullName>
    </submittedName>
</protein>
<dbReference type="InterPro" id="IPR019717">
    <property type="entry name" value="Dextransucrase_DSRB"/>
</dbReference>
<dbReference type="AlphaFoldDB" id="A0A2X5R9T4"/>
<dbReference type="Proteomes" id="UP000248758">
    <property type="component" value="Chromosome 1"/>
</dbReference>
<organism evidence="1 2">
    <name type="scientific">Tatumella ptyseos</name>
    <dbReference type="NCBI Taxonomy" id="82987"/>
    <lineage>
        <taxon>Bacteria</taxon>
        <taxon>Pseudomonadati</taxon>
        <taxon>Pseudomonadota</taxon>
        <taxon>Gammaproteobacteria</taxon>
        <taxon>Enterobacterales</taxon>
        <taxon>Erwiniaceae</taxon>
        <taxon>Tatumella</taxon>
    </lineage>
</organism>
<dbReference type="Pfam" id="PF10781">
    <property type="entry name" value="DSRB"/>
    <property type="match status" value="1"/>
</dbReference>
<accession>A0A2X5R9T4</accession>
<dbReference type="KEGG" id="tpty:NCTC11468_02163"/>
<evidence type="ECO:0000313" key="2">
    <source>
        <dbReference type="Proteomes" id="UP000248758"/>
    </source>
</evidence>
<dbReference type="EMBL" id="LS483499">
    <property type="protein sequence ID" value="SQK75235.1"/>
    <property type="molecule type" value="Genomic_DNA"/>
</dbReference>
<name>A0A2X5R9T4_9GAMM</name>
<proteinExistence type="predicted"/>